<accession>A0ACB6ZJE2</accession>
<sequence length="289" mass="32289">MSTRRVWFITGASSGFGLSLTTYALEQGDIVIATVRKPETLKHLVQTWSEGQLLILKLDVSNLDDIKDAFRTAEIRFGRIDVVYNNAGVSVMGELESTPEEEARKMFEVNFWGAINVAREAIRFFRDVNNPQGGRLWSVTSGAGLLSIPAFGYYCASKFAHEGAISTLATEIDPKWNIKITLLEYGTFRTRATSSESMVDSLPHPAYADPSTPSSQTRAWVKGDTYIGDADKAVRMLYSKLLTDPNPPLRLPLGHDIIPRLLDQWKNNIQDLERRASWSDGLVTDGRSW</sequence>
<dbReference type="EMBL" id="MU117996">
    <property type="protein sequence ID" value="KAF9649578.1"/>
    <property type="molecule type" value="Genomic_DNA"/>
</dbReference>
<comment type="caution">
    <text evidence="1">The sequence shown here is derived from an EMBL/GenBank/DDBJ whole genome shotgun (WGS) entry which is preliminary data.</text>
</comment>
<proteinExistence type="predicted"/>
<evidence type="ECO:0000313" key="1">
    <source>
        <dbReference type="EMBL" id="KAF9649578.1"/>
    </source>
</evidence>
<reference evidence="1" key="2">
    <citation type="journal article" date="2020" name="Nat. Commun.">
        <title>Large-scale genome sequencing of mycorrhizal fungi provides insights into the early evolution of symbiotic traits.</title>
        <authorList>
            <person name="Miyauchi S."/>
            <person name="Kiss E."/>
            <person name="Kuo A."/>
            <person name="Drula E."/>
            <person name="Kohler A."/>
            <person name="Sanchez-Garcia M."/>
            <person name="Morin E."/>
            <person name="Andreopoulos B."/>
            <person name="Barry K.W."/>
            <person name="Bonito G."/>
            <person name="Buee M."/>
            <person name="Carver A."/>
            <person name="Chen C."/>
            <person name="Cichocki N."/>
            <person name="Clum A."/>
            <person name="Culley D."/>
            <person name="Crous P.W."/>
            <person name="Fauchery L."/>
            <person name="Girlanda M."/>
            <person name="Hayes R.D."/>
            <person name="Keri Z."/>
            <person name="LaButti K."/>
            <person name="Lipzen A."/>
            <person name="Lombard V."/>
            <person name="Magnuson J."/>
            <person name="Maillard F."/>
            <person name="Murat C."/>
            <person name="Nolan M."/>
            <person name="Ohm R.A."/>
            <person name="Pangilinan J."/>
            <person name="Pereira M.F."/>
            <person name="Perotto S."/>
            <person name="Peter M."/>
            <person name="Pfister S."/>
            <person name="Riley R."/>
            <person name="Sitrit Y."/>
            <person name="Stielow J.B."/>
            <person name="Szollosi G."/>
            <person name="Zifcakova L."/>
            <person name="Stursova M."/>
            <person name="Spatafora J.W."/>
            <person name="Tedersoo L."/>
            <person name="Vaario L.M."/>
            <person name="Yamada A."/>
            <person name="Yan M."/>
            <person name="Wang P."/>
            <person name="Xu J."/>
            <person name="Bruns T."/>
            <person name="Baldrian P."/>
            <person name="Vilgalys R."/>
            <person name="Dunand C."/>
            <person name="Henrissat B."/>
            <person name="Grigoriev I.V."/>
            <person name="Hibbett D."/>
            <person name="Nagy L.G."/>
            <person name="Martin F.M."/>
        </authorList>
    </citation>
    <scope>NUCLEOTIDE SEQUENCE</scope>
    <source>
        <strain evidence="1">P2</strain>
    </source>
</reference>
<protein>
    <submittedName>
        <fullName evidence="1">NAD-P-binding protein</fullName>
    </submittedName>
</protein>
<dbReference type="Proteomes" id="UP000886501">
    <property type="component" value="Unassembled WGS sequence"/>
</dbReference>
<name>A0ACB6ZJE2_THEGA</name>
<gene>
    <name evidence="1" type="ORF">BDM02DRAFT_3155267</name>
</gene>
<organism evidence="1 2">
    <name type="scientific">Thelephora ganbajun</name>
    <name type="common">Ganba fungus</name>
    <dbReference type="NCBI Taxonomy" id="370292"/>
    <lineage>
        <taxon>Eukaryota</taxon>
        <taxon>Fungi</taxon>
        <taxon>Dikarya</taxon>
        <taxon>Basidiomycota</taxon>
        <taxon>Agaricomycotina</taxon>
        <taxon>Agaricomycetes</taxon>
        <taxon>Thelephorales</taxon>
        <taxon>Thelephoraceae</taxon>
        <taxon>Thelephora</taxon>
    </lineage>
</organism>
<keyword evidence="2" id="KW-1185">Reference proteome</keyword>
<reference evidence="1" key="1">
    <citation type="submission" date="2019-10" db="EMBL/GenBank/DDBJ databases">
        <authorList>
            <consortium name="DOE Joint Genome Institute"/>
            <person name="Kuo A."/>
            <person name="Miyauchi S."/>
            <person name="Kiss E."/>
            <person name="Drula E."/>
            <person name="Kohler A."/>
            <person name="Sanchez-Garcia M."/>
            <person name="Andreopoulos B."/>
            <person name="Barry K.W."/>
            <person name="Bonito G."/>
            <person name="Buee M."/>
            <person name="Carver A."/>
            <person name="Chen C."/>
            <person name="Cichocki N."/>
            <person name="Clum A."/>
            <person name="Culley D."/>
            <person name="Crous P.W."/>
            <person name="Fauchery L."/>
            <person name="Girlanda M."/>
            <person name="Hayes R."/>
            <person name="Keri Z."/>
            <person name="Labutti K."/>
            <person name="Lipzen A."/>
            <person name="Lombard V."/>
            <person name="Magnuson J."/>
            <person name="Maillard F."/>
            <person name="Morin E."/>
            <person name="Murat C."/>
            <person name="Nolan M."/>
            <person name="Ohm R."/>
            <person name="Pangilinan J."/>
            <person name="Pereira M."/>
            <person name="Perotto S."/>
            <person name="Peter M."/>
            <person name="Riley R."/>
            <person name="Sitrit Y."/>
            <person name="Stielow B."/>
            <person name="Szollosi G."/>
            <person name="Zifcakova L."/>
            <person name="Stursova M."/>
            <person name="Spatafora J.W."/>
            <person name="Tedersoo L."/>
            <person name="Vaario L.-M."/>
            <person name="Yamada A."/>
            <person name="Yan M."/>
            <person name="Wang P."/>
            <person name="Xu J."/>
            <person name="Bruns T."/>
            <person name="Baldrian P."/>
            <person name="Vilgalys R."/>
            <person name="Henrissat B."/>
            <person name="Grigoriev I.V."/>
            <person name="Hibbett D."/>
            <person name="Nagy L.G."/>
            <person name="Martin F.M."/>
        </authorList>
    </citation>
    <scope>NUCLEOTIDE SEQUENCE</scope>
    <source>
        <strain evidence="1">P2</strain>
    </source>
</reference>
<evidence type="ECO:0000313" key="2">
    <source>
        <dbReference type="Proteomes" id="UP000886501"/>
    </source>
</evidence>